<dbReference type="EMBL" id="GETE01000277">
    <property type="protein sequence ID" value="JAT79185.1"/>
    <property type="molecule type" value="Transcribed_RNA"/>
</dbReference>
<feature type="transmembrane region" description="Helical" evidence="1">
    <location>
        <begin position="84"/>
        <end position="110"/>
    </location>
</feature>
<evidence type="ECO:0000256" key="1">
    <source>
        <dbReference type="SAM" id="Phobius"/>
    </source>
</evidence>
<sequence>NGLYVVLEVLNFLRQPVDADLLIFNHAHNLQLVDTVSERNQLGDTPDQTVTANASDGLLQFLHVSLVVPWLDVEDNAGLCDDSWLLSLLLGICLQTLLTGLLGFGVGFVVGTEKVHVVVVGSGSCGFRCRLRWHLFAGERGPLGCGERLDMVVPTESMGEPVARRCSRKCLKRCNVGLGRQVPV</sequence>
<keyword evidence="1" id="KW-1133">Transmembrane helix</keyword>
<reference evidence="2" key="1">
    <citation type="submission" date="2016-07" db="EMBL/GenBank/DDBJ databases">
        <title>Salivary Glands transcriptome analysis on engorged females of Ornithodoros brasiliensis (Acari:Argasidae).</title>
        <authorList>
            <person name="Simons S.M."/>
            <person name="Carvalho E."/>
            <person name="Junqueira-de-Azevedo I."/>
            <person name="Ho P.L."/>
            <person name="Giovanni D."/>
            <person name="Mendonca R."/>
            <person name="Onofrio V."/>
            <person name="Landulfo G."/>
            <person name="Ramirez D."/>
            <person name="Barros-Battesti D."/>
        </authorList>
    </citation>
    <scope>NUCLEOTIDE SEQUENCE</scope>
    <source>
        <strain evidence="2">Female</strain>
        <tissue evidence="2">Salivary gland</tissue>
    </source>
</reference>
<dbReference type="GO" id="GO:0003746">
    <property type="term" value="F:translation elongation factor activity"/>
    <property type="evidence" value="ECO:0007669"/>
    <property type="project" value="UniProtKB-KW"/>
</dbReference>
<accession>A0A1D2AJS4</accession>
<evidence type="ECO:0000313" key="2">
    <source>
        <dbReference type="EMBL" id="JAT79185.1"/>
    </source>
</evidence>
<feature type="non-terminal residue" evidence="2">
    <location>
        <position position="1"/>
    </location>
</feature>
<dbReference type="AlphaFoldDB" id="A0A1D2AJS4"/>
<name>A0A1D2AJS4_ORNBR</name>
<protein>
    <submittedName>
        <fullName evidence="2">Elongation factor 1 beta</fullName>
    </submittedName>
</protein>
<proteinExistence type="predicted"/>
<keyword evidence="1" id="KW-0812">Transmembrane</keyword>
<feature type="non-terminal residue" evidence="2">
    <location>
        <position position="184"/>
    </location>
</feature>
<keyword evidence="2" id="KW-0251">Elongation factor</keyword>
<organism evidence="2">
    <name type="scientific">Ornithodoros brasiliensis</name>
    <name type="common">Mouro tick</name>
    <dbReference type="NCBI Taxonomy" id="888526"/>
    <lineage>
        <taxon>Eukaryota</taxon>
        <taxon>Metazoa</taxon>
        <taxon>Ecdysozoa</taxon>
        <taxon>Arthropoda</taxon>
        <taxon>Chelicerata</taxon>
        <taxon>Arachnida</taxon>
        <taxon>Acari</taxon>
        <taxon>Parasitiformes</taxon>
        <taxon>Ixodida</taxon>
        <taxon>Ixodoidea</taxon>
        <taxon>Argasidae</taxon>
        <taxon>Ornithodorinae</taxon>
        <taxon>Ornithodoros</taxon>
    </lineage>
</organism>
<keyword evidence="2" id="KW-0648">Protein biosynthesis</keyword>
<keyword evidence="1" id="KW-0472">Membrane</keyword>